<comment type="similarity">
    <text evidence="2 9">Belongs to the alpha-IPM synthase/homocitrate synthase family.</text>
</comment>
<dbReference type="InterPro" id="IPR005675">
    <property type="entry name" value="Citramal_synthase"/>
</dbReference>
<evidence type="ECO:0000259" key="10">
    <source>
        <dbReference type="PROSITE" id="PS50991"/>
    </source>
</evidence>
<dbReference type="Pfam" id="PF00682">
    <property type="entry name" value="HMGL-like"/>
    <property type="match status" value="1"/>
</dbReference>
<evidence type="ECO:0000256" key="3">
    <source>
        <dbReference type="ARBA" id="ARBA00022605"/>
    </source>
</evidence>
<dbReference type="PROSITE" id="PS00815">
    <property type="entry name" value="AIPM_HOMOCIT_SYNTH_1"/>
    <property type="match status" value="1"/>
</dbReference>
<dbReference type="CDD" id="cd07941">
    <property type="entry name" value="DRE_TIM_LeuA3"/>
    <property type="match status" value="1"/>
</dbReference>
<dbReference type="GO" id="GO:0043714">
    <property type="term" value="F:(R)-citramalate synthase activity"/>
    <property type="evidence" value="ECO:0007669"/>
    <property type="project" value="UniProtKB-UniRule"/>
</dbReference>
<protein>
    <recommendedName>
        <fullName evidence="8">Citramalate synthase</fullName>
        <ecNumber evidence="8">2.3.3.21</ecNumber>
    </recommendedName>
</protein>
<reference evidence="11" key="1">
    <citation type="journal article" date="2020" name="mSystems">
        <title>Genome- and Community-Level Interaction Insights into Carbon Utilization and Element Cycling Functions of Hydrothermarchaeota in Hydrothermal Sediment.</title>
        <authorList>
            <person name="Zhou Z."/>
            <person name="Liu Y."/>
            <person name="Xu W."/>
            <person name="Pan J."/>
            <person name="Luo Z.H."/>
            <person name="Li M."/>
        </authorList>
    </citation>
    <scope>NUCLEOTIDE SEQUENCE [LARGE SCALE GENOMIC DNA]</scope>
    <source>
        <strain evidence="11">SpSt-853</strain>
    </source>
</reference>
<comment type="catalytic activity">
    <reaction evidence="7">
        <text>pyruvate + acetyl-CoA + H2O = (3R)-citramalate + CoA + H(+)</text>
        <dbReference type="Rhea" id="RHEA:19045"/>
        <dbReference type="ChEBI" id="CHEBI:15361"/>
        <dbReference type="ChEBI" id="CHEBI:15377"/>
        <dbReference type="ChEBI" id="CHEBI:15378"/>
        <dbReference type="ChEBI" id="CHEBI:30934"/>
        <dbReference type="ChEBI" id="CHEBI:57287"/>
        <dbReference type="ChEBI" id="CHEBI:57288"/>
        <dbReference type="EC" id="2.3.3.21"/>
    </reaction>
</comment>
<evidence type="ECO:0000313" key="11">
    <source>
        <dbReference type="EMBL" id="HGZ11450.1"/>
    </source>
</evidence>
<dbReference type="EC" id="2.3.3.21" evidence="8"/>
<dbReference type="Gene3D" id="3.30.160.270">
    <property type="match status" value="1"/>
</dbReference>
<dbReference type="InterPro" id="IPR000891">
    <property type="entry name" value="PYR_CT"/>
</dbReference>
<dbReference type="InterPro" id="IPR054691">
    <property type="entry name" value="LeuA/HCS_post-cat"/>
</dbReference>
<keyword evidence="4" id="KW-0412">Isoleucine biosynthesis</keyword>
<keyword evidence="5 9" id="KW-0808">Transferase</keyword>
<evidence type="ECO:0000256" key="9">
    <source>
        <dbReference type="RuleBase" id="RU003523"/>
    </source>
</evidence>
<evidence type="ECO:0000256" key="7">
    <source>
        <dbReference type="ARBA" id="ARBA00048263"/>
    </source>
</evidence>
<dbReference type="InterPro" id="IPR002034">
    <property type="entry name" value="AIPM/Hcit_synth_CS"/>
</dbReference>
<evidence type="ECO:0000256" key="2">
    <source>
        <dbReference type="ARBA" id="ARBA00006154"/>
    </source>
</evidence>
<comment type="caution">
    <text evidence="11">The sequence shown here is derived from an EMBL/GenBank/DDBJ whole genome shotgun (WGS) entry which is preliminary data.</text>
</comment>
<organism evidence="11">
    <name type="scientific">Desulfobacca acetoxidans</name>
    <dbReference type="NCBI Taxonomy" id="60893"/>
    <lineage>
        <taxon>Bacteria</taxon>
        <taxon>Pseudomonadati</taxon>
        <taxon>Thermodesulfobacteriota</taxon>
        <taxon>Desulfobaccia</taxon>
        <taxon>Desulfobaccales</taxon>
        <taxon>Desulfobaccaceae</taxon>
        <taxon>Desulfobacca</taxon>
    </lineage>
</organism>
<dbReference type="InterPro" id="IPR013785">
    <property type="entry name" value="Aldolase_TIM"/>
</dbReference>
<dbReference type="NCBIfam" id="TIGR00977">
    <property type="entry name" value="citramal_synth"/>
    <property type="match status" value="1"/>
</dbReference>
<keyword evidence="3" id="KW-0028">Amino-acid biosynthesis</keyword>
<dbReference type="EMBL" id="DTKJ01000030">
    <property type="protein sequence ID" value="HGZ11450.1"/>
    <property type="molecule type" value="Genomic_DNA"/>
</dbReference>
<dbReference type="GO" id="GO:0009098">
    <property type="term" value="P:L-leucine biosynthetic process"/>
    <property type="evidence" value="ECO:0007669"/>
    <property type="project" value="InterPro"/>
</dbReference>
<dbReference type="SUPFAM" id="SSF51569">
    <property type="entry name" value="Aldolase"/>
    <property type="match status" value="1"/>
</dbReference>
<comment type="pathway">
    <text evidence="1">Amino-acid biosynthesis; L-isoleucine biosynthesis; 2-oxobutanoate from pyruvate: step 1/3.</text>
</comment>
<evidence type="ECO:0000256" key="1">
    <source>
        <dbReference type="ARBA" id="ARBA00004743"/>
    </source>
</evidence>
<keyword evidence="6" id="KW-0100">Branched-chain amino acid biosynthesis</keyword>
<dbReference type="InterPro" id="IPR013709">
    <property type="entry name" value="2-isopropylmalate_synth_dimer"/>
</dbReference>
<feature type="domain" description="Pyruvate carboxyltransferase" evidence="10">
    <location>
        <begin position="4"/>
        <end position="270"/>
    </location>
</feature>
<dbReference type="SUPFAM" id="SSF110921">
    <property type="entry name" value="2-isopropylmalate synthase LeuA, allosteric (dimerisation) domain"/>
    <property type="match status" value="1"/>
</dbReference>
<dbReference type="PANTHER" id="PTHR43538">
    <property type="entry name" value="ALPHA-IPM SYNTHASE/HOMOCITRATE SYNTHASE"/>
    <property type="match status" value="1"/>
</dbReference>
<dbReference type="PANTHER" id="PTHR43538:SF1">
    <property type="entry name" value="(R)-CITRAMALATE SYNTHASE"/>
    <property type="match status" value="1"/>
</dbReference>
<evidence type="ECO:0000256" key="5">
    <source>
        <dbReference type="ARBA" id="ARBA00022679"/>
    </source>
</evidence>
<evidence type="ECO:0000256" key="8">
    <source>
        <dbReference type="NCBIfam" id="TIGR00977"/>
    </source>
</evidence>
<evidence type="ECO:0000256" key="6">
    <source>
        <dbReference type="ARBA" id="ARBA00023304"/>
    </source>
</evidence>
<dbReference type="Gene3D" id="3.20.20.70">
    <property type="entry name" value="Aldolase class I"/>
    <property type="match status" value="1"/>
</dbReference>
<dbReference type="Pfam" id="PF22617">
    <property type="entry name" value="HCS_D2"/>
    <property type="match status" value="1"/>
</dbReference>
<dbReference type="InterPro" id="IPR036230">
    <property type="entry name" value="LeuA_allosteric_dom_sf"/>
</dbReference>
<dbReference type="GO" id="GO:0003852">
    <property type="term" value="F:2-isopropylmalate synthase activity"/>
    <property type="evidence" value="ECO:0007669"/>
    <property type="project" value="InterPro"/>
</dbReference>
<sequence length="552" mass="61629">MRRVTIYDTTLRDGTQAEEFSLSLADKIRVARKLAQLGVHYLEGGWPGSNPKDKEFFTEIRHYDLGSTRVAAFGATHHKDTSPDTDLNIQELVKSRAPVVTLFGKSSLFQVKEILQTTPERNLELITHSLAYLKPRVEELIYDAEHFFDGFKEDRDYALRTLEAALIGGARILVLCDTNGGTLTSELADIIKVVKQRFPEVPLGIHAHNDSDLAVANSLAAVELGCEQVQGTINGVGERCGNANLCSIIPNLKLKMGVDCISDDNLRKLTEVSQFVYELANIRPHRYQPFVGRSAFAHKGGVHAAAVKRNPRAYEHIDPEKVGNVRRIPVSDLSGKGNILLKAQELGLEPSTHDSMVREAYKKLRPLLNIGDHELPPHDTNVKFILDRVKELEAQGYQFEAAEASLELLVRAALGKHKEFFRLLSYRVVDQKVGQDEPPVPEATIRVHVGLHEVHTAALGNGPVDALYNALLKALVRFYPRLMEVTLEDYKVRVLPGMHGTSAKVRVFVESRDATDWWGTIGVSHDIIEASWQALVDSITYKLYKDEQRSKA</sequence>
<dbReference type="GO" id="GO:0009097">
    <property type="term" value="P:isoleucine biosynthetic process"/>
    <property type="evidence" value="ECO:0007669"/>
    <property type="project" value="UniProtKB-UniRule"/>
</dbReference>
<dbReference type="SMART" id="SM00917">
    <property type="entry name" value="LeuA_dimer"/>
    <property type="match status" value="1"/>
</dbReference>
<name>A0A7C5AL59_9BACT</name>
<dbReference type="AlphaFoldDB" id="A0A7C5AL59"/>
<evidence type="ECO:0000256" key="4">
    <source>
        <dbReference type="ARBA" id="ARBA00022624"/>
    </source>
</evidence>
<gene>
    <name evidence="11" type="ORF">ENW48_04450</name>
</gene>
<proteinExistence type="inferred from homology"/>
<dbReference type="PROSITE" id="PS50991">
    <property type="entry name" value="PYR_CT"/>
    <property type="match status" value="1"/>
</dbReference>
<accession>A0A7C5AL59</accession>
<dbReference type="Pfam" id="PF08502">
    <property type="entry name" value="LeuA_dimer"/>
    <property type="match status" value="1"/>
</dbReference>
<dbReference type="Gene3D" id="1.10.238.260">
    <property type="match status" value="1"/>
</dbReference>
<dbReference type="UniPathway" id="UPA00047">
    <property type="reaction ID" value="UER00066"/>
</dbReference>